<feature type="chain" id="PRO_5032343225" evidence="2">
    <location>
        <begin position="23"/>
        <end position="618"/>
    </location>
</feature>
<gene>
    <name evidence="3" type="ORF">PPROV_000665700</name>
</gene>
<comment type="caution">
    <text evidence="3">The sequence shown here is derived from an EMBL/GenBank/DDBJ whole genome shotgun (WGS) entry which is preliminary data.</text>
</comment>
<feature type="compositionally biased region" description="Gly residues" evidence="1">
    <location>
        <begin position="320"/>
        <end position="332"/>
    </location>
</feature>
<evidence type="ECO:0000256" key="1">
    <source>
        <dbReference type="SAM" id="MobiDB-lite"/>
    </source>
</evidence>
<feature type="region of interest" description="Disordered" evidence="1">
    <location>
        <begin position="583"/>
        <end position="618"/>
    </location>
</feature>
<evidence type="ECO:0000256" key="2">
    <source>
        <dbReference type="SAM" id="SignalP"/>
    </source>
</evidence>
<feature type="signal peptide" evidence="2">
    <location>
        <begin position="1"/>
        <end position="22"/>
    </location>
</feature>
<evidence type="ECO:0000313" key="4">
    <source>
        <dbReference type="Proteomes" id="UP000660262"/>
    </source>
</evidence>
<protein>
    <submittedName>
        <fullName evidence="3">Uncharacterized protein</fullName>
    </submittedName>
</protein>
<organism evidence="3 4">
    <name type="scientific">Pycnococcus provasolii</name>
    <dbReference type="NCBI Taxonomy" id="41880"/>
    <lineage>
        <taxon>Eukaryota</taxon>
        <taxon>Viridiplantae</taxon>
        <taxon>Chlorophyta</taxon>
        <taxon>Pseudoscourfieldiophyceae</taxon>
        <taxon>Pseudoscourfieldiales</taxon>
        <taxon>Pycnococcaceae</taxon>
        <taxon>Pycnococcus</taxon>
    </lineage>
</organism>
<accession>A0A830HMS2</accession>
<keyword evidence="4" id="KW-1185">Reference proteome</keyword>
<feature type="compositionally biased region" description="Polar residues" evidence="1">
    <location>
        <begin position="592"/>
        <end position="612"/>
    </location>
</feature>
<sequence>MSVVVAIVLALCIVTLLALAQADNDVVHPGRPVNSVHSGGNAGALSPYLRLQKWIASNAHISKNLQVIVGTAPNNTNKYPHIPLDGRRSFGVFAASKRPPRKGEAYARVPWSLTVCASERHSAEARAPNSTMAAILRNLRGAIAKSHSERNGGKHSAAAVNWTPYEVAFGSLQMLALRYGEWWEHTTETVPGWTELGEYVALTAISDEDTSANTTDLLVPGTDVPLLWDTSPFDALTSAGVGQRLRQESLRHQVTALRLRKLLLHHGALPHEGVHGSVSAWLWAYATWRSRTVYVPKVGSCFVPILGDFVNDALAEDSSRGGGGGAPSAGGDGDPEEESFVEMDAMAQMAVSYARRTYSAREEIDGRTAAAATTEDALFHGGYLPSERDGDCAPVRMSASSDREKSALRARGMPTERTWCLPGRAHVARRTLREVTSFASALASASHAAPPPTDDGLSVPGVHAPCSSTRSAACLEHGRKARDILFAALLTGGGGKNATELTTLEEQRKDALNAWWASQLQVGQSINRRAERTMRRALLVIRYERRCEEVRTLLAAAVDKVRVIGDLTADAVTGAWSSNMIQKQDAQDGNPAATTSSDNEQHSATTVETVPSSDRDEL</sequence>
<reference evidence="3" key="1">
    <citation type="submission" date="2020-10" db="EMBL/GenBank/DDBJ databases">
        <title>Unveiling of a novel bifunctional photoreceptor, Dualchrome1, isolated from a cosmopolitan green alga.</title>
        <authorList>
            <person name="Suzuki S."/>
            <person name="Kawachi M."/>
        </authorList>
    </citation>
    <scope>NUCLEOTIDE SEQUENCE</scope>
    <source>
        <strain evidence="3">NIES 2893</strain>
    </source>
</reference>
<dbReference type="EMBL" id="BNJQ01000018">
    <property type="protein sequence ID" value="GHP07915.1"/>
    <property type="molecule type" value="Genomic_DNA"/>
</dbReference>
<dbReference type="Proteomes" id="UP000660262">
    <property type="component" value="Unassembled WGS sequence"/>
</dbReference>
<dbReference type="Gene3D" id="3.90.1410.10">
    <property type="entry name" value="set domain protein methyltransferase, domain 1"/>
    <property type="match status" value="1"/>
</dbReference>
<dbReference type="AlphaFoldDB" id="A0A830HMS2"/>
<proteinExistence type="predicted"/>
<name>A0A830HMS2_9CHLO</name>
<evidence type="ECO:0000313" key="3">
    <source>
        <dbReference type="EMBL" id="GHP07915.1"/>
    </source>
</evidence>
<feature type="region of interest" description="Disordered" evidence="1">
    <location>
        <begin position="316"/>
        <end position="337"/>
    </location>
</feature>
<keyword evidence="2" id="KW-0732">Signal</keyword>